<dbReference type="SUPFAM" id="SSF48452">
    <property type="entry name" value="TPR-like"/>
    <property type="match status" value="3"/>
</dbReference>
<dbReference type="InterPro" id="IPR001867">
    <property type="entry name" value="OmpR/PhoB-type_DNA-bd"/>
</dbReference>
<evidence type="ECO:0000256" key="2">
    <source>
        <dbReference type="ARBA" id="ARBA00023012"/>
    </source>
</evidence>
<dbReference type="Pfam" id="PF00486">
    <property type="entry name" value="Trans_reg_C"/>
    <property type="match status" value="1"/>
</dbReference>
<evidence type="ECO:0000256" key="4">
    <source>
        <dbReference type="PROSITE-ProRule" id="PRU01091"/>
    </source>
</evidence>
<feature type="region of interest" description="Disordered" evidence="5">
    <location>
        <begin position="251"/>
        <end position="280"/>
    </location>
</feature>
<dbReference type="Pfam" id="PF03704">
    <property type="entry name" value="BTAD"/>
    <property type="match status" value="1"/>
</dbReference>
<dbReference type="Gene3D" id="3.40.50.300">
    <property type="entry name" value="P-loop containing nucleotide triphosphate hydrolases"/>
    <property type="match status" value="1"/>
</dbReference>
<evidence type="ECO:0000256" key="5">
    <source>
        <dbReference type="SAM" id="MobiDB-lite"/>
    </source>
</evidence>
<dbReference type="Gene3D" id="1.10.10.10">
    <property type="entry name" value="Winged helix-like DNA-binding domain superfamily/Winged helix DNA-binding domain"/>
    <property type="match status" value="1"/>
</dbReference>
<dbReference type="InterPro" id="IPR011990">
    <property type="entry name" value="TPR-like_helical_dom_sf"/>
</dbReference>
<keyword evidence="2" id="KW-0902">Two-component regulatory system</keyword>
<dbReference type="Pfam" id="PF13374">
    <property type="entry name" value="TPR_10"/>
    <property type="match status" value="1"/>
</dbReference>
<accession>A0A8H1QRZ5</accession>
<dbReference type="PROSITE" id="PS51755">
    <property type="entry name" value="OMPR_PHOB"/>
    <property type="match status" value="1"/>
</dbReference>
<dbReference type="GO" id="GO:0000160">
    <property type="term" value="P:phosphorelay signal transduction system"/>
    <property type="evidence" value="ECO:0007669"/>
    <property type="project" value="UniProtKB-KW"/>
</dbReference>
<keyword evidence="3 4" id="KW-0238">DNA-binding</keyword>
<dbReference type="SUPFAM" id="SSF52540">
    <property type="entry name" value="P-loop containing nucleoside triphosphate hydrolases"/>
    <property type="match status" value="1"/>
</dbReference>
<feature type="DNA-binding region" description="OmpR/PhoB-type" evidence="4">
    <location>
        <begin position="1"/>
        <end position="97"/>
    </location>
</feature>
<evidence type="ECO:0000313" key="7">
    <source>
        <dbReference type="EMBL" id="TGG84597.1"/>
    </source>
</evidence>
<dbReference type="InterPro" id="IPR016032">
    <property type="entry name" value="Sig_transdc_resp-reg_C-effctor"/>
</dbReference>
<dbReference type="InterPro" id="IPR019734">
    <property type="entry name" value="TPR_rpt"/>
</dbReference>
<comment type="similarity">
    <text evidence="1">Belongs to the AfsR/DnrI/RedD regulatory family.</text>
</comment>
<gene>
    <name evidence="7" type="ORF">D8771_12070</name>
</gene>
<dbReference type="GO" id="GO:0006355">
    <property type="term" value="P:regulation of DNA-templated transcription"/>
    <property type="evidence" value="ECO:0007669"/>
    <property type="project" value="InterPro"/>
</dbReference>
<dbReference type="Pfam" id="PF00931">
    <property type="entry name" value="NB-ARC"/>
    <property type="match status" value="1"/>
</dbReference>
<dbReference type="AlphaFoldDB" id="A0A8H1QRZ5"/>
<comment type="caution">
    <text evidence="7">The sequence shown here is derived from an EMBL/GenBank/DDBJ whole genome shotgun (WGS) entry which is preliminary data.</text>
</comment>
<dbReference type="CDD" id="cd15831">
    <property type="entry name" value="BTAD"/>
    <property type="match status" value="1"/>
</dbReference>
<evidence type="ECO:0000259" key="6">
    <source>
        <dbReference type="PROSITE" id="PS51755"/>
    </source>
</evidence>
<dbReference type="Pfam" id="PF13424">
    <property type="entry name" value="TPR_12"/>
    <property type="match status" value="1"/>
</dbReference>
<dbReference type="InterPro" id="IPR036388">
    <property type="entry name" value="WH-like_DNA-bd_sf"/>
</dbReference>
<dbReference type="InterPro" id="IPR003593">
    <property type="entry name" value="AAA+_ATPase"/>
</dbReference>
<dbReference type="SMART" id="SM00028">
    <property type="entry name" value="TPR"/>
    <property type="match status" value="6"/>
</dbReference>
<dbReference type="InterPro" id="IPR002182">
    <property type="entry name" value="NB-ARC"/>
</dbReference>
<dbReference type="SUPFAM" id="SSF46894">
    <property type="entry name" value="C-terminal effector domain of the bipartite response regulators"/>
    <property type="match status" value="1"/>
</dbReference>
<dbReference type="SMART" id="SM00382">
    <property type="entry name" value="AAA"/>
    <property type="match status" value="1"/>
</dbReference>
<dbReference type="PANTHER" id="PTHR47691:SF3">
    <property type="entry name" value="HTH-TYPE TRANSCRIPTIONAL REGULATOR RV0890C-RELATED"/>
    <property type="match status" value="1"/>
</dbReference>
<sequence>MVIFVALGSPLELWVGDEQFPLGPVKQRCVLAVLLHARGRAVAVDTLIERVWDGDPPLKAAESLHTYVSRLRGILQAAVGDRARIDHLSPRRYRLLVADDEVDLHLFQQLRQDAAAAAGRGEHAMAAGLLSTAESMWRGEPFAEFTGDWGCSVRARLQEDLRSVREERLRLGLELGQHAELLGELHQLAAQYPLGQRTVGLLMTALYRCGRTDEALGHYRAVCRRLRDEQGIEPGPGLRELHARILAQDSTLLGARSTPRTPARPAPAPNERPRNNLPRDVRDFVGRDREMRLLADRPDGPGQDAAPAVTVIHGMPGIGKTVLALHAAHQLAPRYPDGVFHVDLRGYSEQPYCEPFEALGLLLTDAQAPYDPSSRSLDERTRRWREWTARHTALLLLDDARDVRQVTPLLPVAPGCRVIVTSRKRLHALEGAGHLPLKALPEDDAVSLFVRIAGSERAPEGAELRRAVGVIGGHPFFLRLAASGFRHRETWDLPYLTSRLEKAPDLLDEVDDDALAATFRLSYVTLGDAAQRLLRRLALHPGPDLPAWAVPALTGLDEAAGRRALKALLDNHLVEEPSRERYAVHALTRAFGRQMCAEEDTPHERRAAVERLLDHYLVAADRADRAAHPRRRRLPLLPPPNAPCAPRPAGAEEATAWLMAERANLLAVTRMALDHVPATGARFPHVLAQAFRLWAVWDTAAELHGAAARALRTGNDTRALAQALTEWADVTAQSAPDSALERATEAITLFDEAGDQHGSAVAHFQAARARLAAGQRSETLRELAEALRRFRACGDAYGEAEALNVEGVALHYGGAYEEALARFRRVFDLHARVGDAFGEATALNNIGEIFCLEGRYDEARHYYEEALVRVRAVGGPLDVALEEGNLGTVHQATGDTERALACYRRALACYRESGDAVGEADTLVNLGSACAASRRFGEAMMHVRMAERVAREVGNVYEHQRAVTGRGDVQRLSGRLDAARASYEAALAMARGADFTLGAAHALHGLARTALLSGSADAARRYGAEALGLYTRLEATAECRALRQLLGEMDGTG</sequence>
<dbReference type="GO" id="GO:0003677">
    <property type="term" value="F:DNA binding"/>
    <property type="evidence" value="ECO:0007669"/>
    <property type="project" value="UniProtKB-UniRule"/>
</dbReference>
<dbReference type="Gene3D" id="1.25.40.10">
    <property type="entry name" value="Tetratricopeptide repeat domain"/>
    <property type="match status" value="3"/>
</dbReference>
<dbReference type="RefSeq" id="WP_135566949.1">
    <property type="nucleotide sequence ID" value="NZ_CP103060.1"/>
</dbReference>
<feature type="domain" description="OmpR/PhoB-type" evidence="6">
    <location>
        <begin position="1"/>
        <end position="97"/>
    </location>
</feature>
<dbReference type="EMBL" id="RCIY01000046">
    <property type="protein sequence ID" value="TGG84597.1"/>
    <property type="molecule type" value="Genomic_DNA"/>
</dbReference>
<dbReference type="GeneID" id="75183147"/>
<organism evidence="7 8">
    <name type="scientific">Streptomyces albus</name>
    <dbReference type="NCBI Taxonomy" id="1888"/>
    <lineage>
        <taxon>Bacteria</taxon>
        <taxon>Bacillati</taxon>
        <taxon>Actinomycetota</taxon>
        <taxon>Actinomycetes</taxon>
        <taxon>Kitasatosporales</taxon>
        <taxon>Streptomycetaceae</taxon>
        <taxon>Streptomyces</taxon>
    </lineage>
</organism>
<evidence type="ECO:0000256" key="1">
    <source>
        <dbReference type="ARBA" id="ARBA00005820"/>
    </source>
</evidence>
<dbReference type="GO" id="GO:0043531">
    <property type="term" value="F:ADP binding"/>
    <property type="evidence" value="ECO:0007669"/>
    <property type="project" value="InterPro"/>
</dbReference>
<evidence type="ECO:0000256" key="3">
    <source>
        <dbReference type="ARBA" id="ARBA00023125"/>
    </source>
</evidence>
<dbReference type="Proteomes" id="UP000298111">
    <property type="component" value="Unassembled WGS sequence"/>
</dbReference>
<reference evidence="7 8" key="1">
    <citation type="submission" date="2018-10" db="EMBL/GenBank/DDBJ databases">
        <title>Isolation of pseudouridimycin from Streptomyces albus DSM 40763.</title>
        <authorList>
            <person name="Rosenqvist P."/>
            <person name="Metsae-Ketelae M."/>
            <person name="Virta P."/>
        </authorList>
    </citation>
    <scope>NUCLEOTIDE SEQUENCE [LARGE SCALE GENOMIC DNA]</scope>
    <source>
        <strain evidence="7 8">DSM 40763</strain>
    </source>
</reference>
<dbReference type="PANTHER" id="PTHR47691">
    <property type="entry name" value="REGULATOR-RELATED"/>
    <property type="match status" value="1"/>
</dbReference>
<protein>
    <submittedName>
        <fullName evidence="7">AfsR family transcriptional regulator</fullName>
    </submittedName>
</protein>
<name>A0A8H1QRZ5_9ACTN</name>
<dbReference type="SMART" id="SM00862">
    <property type="entry name" value="Trans_reg_C"/>
    <property type="match status" value="1"/>
</dbReference>
<dbReference type="InterPro" id="IPR005158">
    <property type="entry name" value="BTAD"/>
</dbReference>
<proteinExistence type="inferred from homology"/>
<feature type="compositionally biased region" description="Basic and acidic residues" evidence="5">
    <location>
        <begin position="271"/>
        <end position="280"/>
    </location>
</feature>
<dbReference type="SMART" id="SM01043">
    <property type="entry name" value="BTAD"/>
    <property type="match status" value="1"/>
</dbReference>
<dbReference type="InterPro" id="IPR027417">
    <property type="entry name" value="P-loop_NTPase"/>
</dbReference>
<evidence type="ECO:0000313" key="8">
    <source>
        <dbReference type="Proteomes" id="UP000298111"/>
    </source>
</evidence>